<dbReference type="AlphaFoldDB" id="A0A9W7YCG1"/>
<evidence type="ECO:0000256" key="3">
    <source>
        <dbReference type="ARBA" id="ARBA00022741"/>
    </source>
</evidence>
<accession>A0A9W7YCG1</accession>
<protein>
    <recommendedName>
        <fullName evidence="6">Protein kinase domain-containing protein</fullName>
    </recommendedName>
</protein>
<evidence type="ECO:0000313" key="8">
    <source>
        <dbReference type="Proteomes" id="UP001143981"/>
    </source>
</evidence>
<dbReference type="InterPro" id="IPR011009">
    <property type="entry name" value="Kinase-like_dom_sf"/>
</dbReference>
<organism evidence="7 8">
    <name type="scientific">Coemansia biformis</name>
    <dbReference type="NCBI Taxonomy" id="1286918"/>
    <lineage>
        <taxon>Eukaryota</taxon>
        <taxon>Fungi</taxon>
        <taxon>Fungi incertae sedis</taxon>
        <taxon>Zoopagomycota</taxon>
        <taxon>Kickxellomycotina</taxon>
        <taxon>Kickxellomycetes</taxon>
        <taxon>Kickxellales</taxon>
        <taxon>Kickxellaceae</taxon>
        <taxon>Coemansia</taxon>
    </lineage>
</organism>
<dbReference type="EMBL" id="JANBOI010000419">
    <property type="protein sequence ID" value="KAJ1730697.1"/>
    <property type="molecule type" value="Genomic_DNA"/>
</dbReference>
<evidence type="ECO:0000256" key="2">
    <source>
        <dbReference type="ARBA" id="ARBA00022679"/>
    </source>
</evidence>
<sequence length="122" mass="13618">MRLATEVAVHESVSHPNVVQLYDSFEDDRYVYLVMEYCEGGDLWRYLRQRAQPIQGAREDSGLAALGEDEARSVMVQIAGAVAHLHANGVMHRDLKLANIMLTRNMDVRVGDFGLATCVQNA</sequence>
<dbReference type="Proteomes" id="UP001143981">
    <property type="component" value="Unassembled WGS sequence"/>
</dbReference>
<feature type="domain" description="Protein kinase" evidence="6">
    <location>
        <begin position="1"/>
        <end position="122"/>
    </location>
</feature>
<dbReference type="OrthoDB" id="408964at2759"/>
<keyword evidence="3" id="KW-0547">Nucleotide-binding</keyword>
<evidence type="ECO:0000256" key="4">
    <source>
        <dbReference type="ARBA" id="ARBA00022777"/>
    </source>
</evidence>
<proteinExistence type="predicted"/>
<keyword evidence="5" id="KW-0067">ATP-binding</keyword>
<feature type="non-terminal residue" evidence="7">
    <location>
        <position position="122"/>
    </location>
</feature>
<evidence type="ECO:0000256" key="5">
    <source>
        <dbReference type="ARBA" id="ARBA00022840"/>
    </source>
</evidence>
<dbReference type="Gene3D" id="1.10.510.10">
    <property type="entry name" value="Transferase(Phosphotransferase) domain 1"/>
    <property type="match status" value="1"/>
</dbReference>
<keyword evidence="1" id="KW-0723">Serine/threonine-protein kinase</keyword>
<dbReference type="Pfam" id="PF00069">
    <property type="entry name" value="Pkinase"/>
    <property type="match status" value="1"/>
</dbReference>
<comment type="caution">
    <text evidence="7">The sequence shown here is derived from an EMBL/GenBank/DDBJ whole genome shotgun (WGS) entry which is preliminary data.</text>
</comment>
<gene>
    <name evidence="7" type="ORF">LPJ61_002885</name>
</gene>
<dbReference type="PROSITE" id="PS00108">
    <property type="entry name" value="PROTEIN_KINASE_ST"/>
    <property type="match status" value="1"/>
</dbReference>
<dbReference type="GO" id="GO:0004674">
    <property type="term" value="F:protein serine/threonine kinase activity"/>
    <property type="evidence" value="ECO:0007669"/>
    <property type="project" value="UniProtKB-KW"/>
</dbReference>
<name>A0A9W7YCG1_9FUNG</name>
<dbReference type="GO" id="GO:0005634">
    <property type="term" value="C:nucleus"/>
    <property type="evidence" value="ECO:0007669"/>
    <property type="project" value="TreeGrafter"/>
</dbReference>
<dbReference type="SUPFAM" id="SSF56112">
    <property type="entry name" value="Protein kinase-like (PK-like)"/>
    <property type="match status" value="1"/>
</dbReference>
<dbReference type="PROSITE" id="PS50011">
    <property type="entry name" value="PROTEIN_KINASE_DOM"/>
    <property type="match status" value="1"/>
</dbReference>
<keyword evidence="2" id="KW-0808">Transferase</keyword>
<evidence type="ECO:0000313" key="7">
    <source>
        <dbReference type="EMBL" id="KAJ1730697.1"/>
    </source>
</evidence>
<keyword evidence="8" id="KW-1185">Reference proteome</keyword>
<reference evidence="7" key="1">
    <citation type="submission" date="2022-07" db="EMBL/GenBank/DDBJ databases">
        <title>Phylogenomic reconstructions and comparative analyses of Kickxellomycotina fungi.</title>
        <authorList>
            <person name="Reynolds N.K."/>
            <person name="Stajich J.E."/>
            <person name="Barry K."/>
            <person name="Grigoriev I.V."/>
            <person name="Crous P."/>
            <person name="Smith M.E."/>
        </authorList>
    </citation>
    <scope>NUCLEOTIDE SEQUENCE</scope>
    <source>
        <strain evidence="7">BCRC 34381</strain>
    </source>
</reference>
<evidence type="ECO:0000256" key="1">
    <source>
        <dbReference type="ARBA" id="ARBA00022527"/>
    </source>
</evidence>
<evidence type="ECO:0000259" key="6">
    <source>
        <dbReference type="PROSITE" id="PS50011"/>
    </source>
</evidence>
<dbReference type="SMART" id="SM00220">
    <property type="entry name" value="S_TKc"/>
    <property type="match status" value="1"/>
</dbReference>
<dbReference type="PANTHER" id="PTHR24345:SF91">
    <property type="entry name" value="SERINE_THREONINE-PROTEIN KINASE PLK4"/>
    <property type="match status" value="1"/>
</dbReference>
<keyword evidence="4" id="KW-0418">Kinase</keyword>
<dbReference type="InterPro" id="IPR008271">
    <property type="entry name" value="Ser/Thr_kinase_AS"/>
</dbReference>
<dbReference type="PANTHER" id="PTHR24345">
    <property type="entry name" value="SERINE/THREONINE-PROTEIN KINASE PLK"/>
    <property type="match status" value="1"/>
</dbReference>
<dbReference type="GO" id="GO:0005524">
    <property type="term" value="F:ATP binding"/>
    <property type="evidence" value="ECO:0007669"/>
    <property type="project" value="UniProtKB-KW"/>
</dbReference>
<dbReference type="InterPro" id="IPR000719">
    <property type="entry name" value="Prot_kinase_dom"/>
</dbReference>